<sequence>MSLSLDSIYHHQKAYQESYMQDQHSLPVQQDTYLSAVGSLGAETKDTQIAKYNAQITQMAENGMSCLKSWVAWGYSAHHALELQMSGSMVDNVGGISSSISVMGCGDLHSLSLSTSPGSQSSCVSLPTQISPSSGTDYMAMVTNKRTPEELSSPGAISVIRSDM</sequence>
<keyword evidence="2" id="KW-1185">Reference proteome</keyword>
<dbReference type="AlphaFoldDB" id="A0AAD3XLR7"/>
<accession>A0AAD3XLR7</accession>
<gene>
    <name evidence="1" type="ORF">Nepgr_011198</name>
</gene>
<protein>
    <submittedName>
        <fullName evidence="1">Uncharacterized protein</fullName>
    </submittedName>
</protein>
<comment type="caution">
    <text evidence="1">The sequence shown here is derived from an EMBL/GenBank/DDBJ whole genome shotgun (WGS) entry which is preliminary data.</text>
</comment>
<dbReference type="Proteomes" id="UP001279734">
    <property type="component" value="Unassembled WGS sequence"/>
</dbReference>
<proteinExistence type="predicted"/>
<dbReference type="EMBL" id="BSYO01000009">
    <property type="protein sequence ID" value="GMH09357.1"/>
    <property type="molecule type" value="Genomic_DNA"/>
</dbReference>
<name>A0AAD3XLR7_NEPGR</name>
<organism evidence="1 2">
    <name type="scientific">Nepenthes gracilis</name>
    <name type="common">Slender pitcher plant</name>
    <dbReference type="NCBI Taxonomy" id="150966"/>
    <lineage>
        <taxon>Eukaryota</taxon>
        <taxon>Viridiplantae</taxon>
        <taxon>Streptophyta</taxon>
        <taxon>Embryophyta</taxon>
        <taxon>Tracheophyta</taxon>
        <taxon>Spermatophyta</taxon>
        <taxon>Magnoliopsida</taxon>
        <taxon>eudicotyledons</taxon>
        <taxon>Gunneridae</taxon>
        <taxon>Pentapetalae</taxon>
        <taxon>Caryophyllales</taxon>
        <taxon>Nepenthaceae</taxon>
        <taxon>Nepenthes</taxon>
    </lineage>
</organism>
<reference evidence="1" key="1">
    <citation type="submission" date="2023-05" db="EMBL/GenBank/DDBJ databases">
        <title>Nepenthes gracilis genome sequencing.</title>
        <authorList>
            <person name="Fukushima K."/>
        </authorList>
    </citation>
    <scope>NUCLEOTIDE SEQUENCE</scope>
    <source>
        <strain evidence="1">SING2019-196</strain>
    </source>
</reference>
<evidence type="ECO:0000313" key="1">
    <source>
        <dbReference type="EMBL" id="GMH09357.1"/>
    </source>
</evidence>
<evidence type="ECO:0000313" key="2">
    <source>
        <dbReference type="Proteomes" id="UP001279734"/>
    </source>
</evidence>